<protein>
    <submittedName>
        <fullName evidence="1">Uncharacterized protein</fullName>
    </submittedName>
</protein>
<name>A0A316WHM6_9FLAO</name>
<sequence>MIITKLHIIDWYDDIITSVISFENERYIFNCIQKNSNGGKTYYCVKIDEESFKQIGNIIDNKILTRSDWNIINLIFENNNKKDSVFLLNTELLFVGLDIIFSKAGNSDIIDIKFPFDISTLYTCPGIKDL</sequence>
<organism evidence="1 2">
    <name type="scientific">Chryseobacterium viscerum</name>
    <dbReference type="NCBI Taxonomy" id="1037377"/>
    <lineage>
        <taxon>Bacteria</taxon>
        <taxon>Pseudomonadati</taxon>
        <taxon>Bacteroidota</taxon>
        <taxon>Flavobacteriia</taxon>
        <taxon>Flavobacteriales</taxon>
        <taxon>Weeksellaceae</taxon>
        <taxon>Chryseobacterium group</taxon>
        <taxon>Chryseobacterium</taxon>
    </lineage>
</organism>
<evidence type="ECO:0000313" key="2">
    <source>
        <dbReference type="Proteomes" id="UP000236413"/>
    </source>
</evidence>
<proteinExistence type="predicted"/>
<gene>
    <name evidence="1" type="ORF">C1634_025255</name>
</gene>
<dbReference type="EMBL" id="PPEG02000016">
    <property type="protein sequence ID" value="PWN57960.1"/>
    <property type="molecule type" value="Genomic_DNA"/>
</dbReference>
<reference evidence="1 2" key="1">
    <citation type="submission" date="2018-04" db="EMBL/GenBank/DDBJ databases">
        <title>Chryseobacterium oncorhynchi 701B-08T from rainbow trout, and Chryseobacterium viscerum 687B-08T from diseased fish.</title>
        <authorList>
            <person name="Jeong J.-J."/>
            <person name="Lee Y.J."/>
            <person name="Pathiraja D."/>
            <person name="Park B."/>
            <person name="Choi I.-G."/>
            <person name="Kim K.D."/>
        </authorList>
    </citation>
    <scope>NUCLEOTIDE SEQUENCE [LARGE SCALE GENOMIC DNA]</scope>
    <source>
        <strain evidence="1 2">687B-08</strain>
    </source>
</reference>
<dbReference type="RefSeq" id="WP_109739353.1">
    <property type="nucleotide sequence ID" value="NZ_PPEG02000016.1"/>
</dbReference>
<evidence type="ECO:0000313" key="1">
    <source>
        <dbReference type="EMBL" id="PWN57960.1"/>
    </source>
</evidence>
<dbReference type="AlphaFoldDB" id="A0A316WHM6"/>
<comment type="caution">
    <text evidence="1">The sequence shown here is derived from an EMBL/GenBank/DDBJ whole genome shotgun (WGS) entry which is preliminary data.</text>
</comment>
<accession>A0A316WHM6</accession>
<dbReference type="Proteomes" id="UP000236413">
    <property type="component" value="Unassembled WGS sequence"/>
</dbReference>